<dbReference type="EMBL" id="JACHEN010000041">
    <property type="protein sequence ID" value="MBB6218527.1"/>
    <property type="molecule type" value="Genomic_DNA"/>
</dbReference>
<dbReference type="InterPro" id="IPR011047">
    <property type="entry name" value="Quinoprotein_ADH-like_sf"/>
</dbReference>
<dbReference type="AlphaFoldDB" id="A0A841KYU7"/>
<comment type="caution">
    <text evidence="1">The sequence shown here is derived from an EMBL/GenBank/DDBJ whole genome shotgun (WGS) entry which is preliminary data.</text>
</comment>
<reference evidence="1 2" key="1">
    <citation type="submission" date="2020-08" db="EMBL/GenBank/DDBJ databases">
        <title>Genomic Encyclopedia of Type Strains, Phase IV (KMG-IV): sequencing the most valuable type-strain genomes for metagenomic binning, comparative biology and taxonomic classification.</title>
        <authorList>
            <person name="Goeker M."/>
        </authorList>
    </citation>
    <scope>NUCLEOTIDE SEQUENCE [LARGE SCALE GENOMIC DNA]</scope>
    <source>
        <strain evidence="1 2">DSM 103526</strain>
    </source>
</reference>
<dbReference type="RefSeq" id="WP_184313081.1">
    <property type="nucleotide sequence ID" value="NZ_JACHEN010000041.1"/>
</dbReference>
<dbReference type="Proteomes" id="UP000579281">
    <property type="component" value="Unassembled WGS sequence"/>
</dbReference>
<evidence type="ECO:0000313" key="2">
    <source>
        <dbReference type="Proteomes" id="UP000579281"/>
    </source>
</evidence>
<gene>
    <name evidence="1" type="ORF">HNQ80_004701</name>
</gene>
<dbReference type="Pfam" id="PF18975">
    <property type="entry name" value="DUF5711"/>
    <property type="match status" value="1"/>
</dbReference>
<dbReference type="SUPFAM" id="SSF50998">
    <property type="entry name" value="Quinoprotein alcohol dehydrogenase-like"/>
    <property type="match status" value="1"/>
</dbReference>
<accession>A0A841KYU7</accession>
<name>A0A841KYU7_9FIRM</name>
<keyword evidence="2" id="KW-1185">Reference proteome</keyword>
<proteinExistence type="predicted"/>
<sequence length="376" mass="42219">MARKRRTRIRVLVMLVIITIFILGSAKGITMIKNLMGRGEMEFSKLGVIQYDKNEDTTIEAYENNIAIYNGGTLTVYNDQGGILWAKEQPAKAPKLVNSNQLLFLADREKGIVFCFDTLGNLLWTAESGQKIEDMVSNQGFLVMWSKEEAQGGTIFVYDSSGKKKGTIKLGKGDIIDGAISKDGSMIALSVLDVENDKIETNVILYGADGKLLGGNKYDNEVIPKLFFHSDNRLFNVSDHKLIAFDKGKGLLWSKEMDASLNKVSWNEEGFVVLSLVNNKKMIMDTKNRNYLMMMNIDGEEMGRVPMKGEILGVDTKGKNITAFTKRTLYFFSKAGKELGEKKVHSDIYGIHMLTNDRMVLILNNKLEIMKVKYKS</sequence>
<dbReference type="InterPro" id="IPR043765">
    <property type="entry name" value="DUF5711"/>
</dbReference>
<organism evidence="1 2">
    <name type="scientific">Anaerosolibacter carboniphilus</name>
    <dbReference type="NCBI Taxonomy" id="1417629"/>
    <lineage>
        <taxon>Bacteria</taxon>
        <taxon>Bacillati</taxon>
        <taxon>Bacillota</taxon>
        <taxon>Clostridia</taxon>
        <taxon>Peptostreptococcales</taxon>
        <taxon>Thermotaleaceae</taxon>
        <taxon>Anaerosolibacter</taxon>
    </lineage>
</organism>
<protein>
    <submittedName>
        <fullName evidence="1">Outer membrane protein assembly factor BamB</fullName>
    </submittedName>
</protein>
<evidence type="ECO:0000313" key="1">
    <source>
        <dbReference type="EMBL" id="MBB6218527.1"/>
    </source>
</evidence>